<evidence type="ECO:0000313" key="1">
    <source>
        <dbReference type="EMBL" id="VVW57423.1"/>
    </source>
</evidence>
<proteinExistence type="predicted"/>
<dbReference type="EMBL" id="LR721785">
    <property type="protein sequence ID" value="VVW57423.1"/>
    <property type="molecule type" value="Genomic_DNA"/>
</dbReference>
<gene>
    <name evidence="1" type="ORF">NYM_LOCUS22954</name>
</gene>
<sequence length="9" mass="944">MDSFGEMAG</sequence>
<protein>
    <submittedName>
        <fullName evidence="1">Uncharacterized protein</fullName>
    </submittedName>
</protein>
<organism evidence="1">
    <name type="scientific">Nymphaea colorata</name>
    <name type="common">pocket water lily</name>
    <dbReference type="NCBI Taxonomy" id="210225"/>
    <lineage>
        <taxon>Eukaryota</taxon>
        <taxon>Viridiplantae</taxon>
        <taxon>Streptophyta</taxon>
        <taxon>Embryophyta</taxon>
        <taxon>Tracheophyta</taxon>
        <taxon>Spermatophyta</taxon>
        <taxon>Magnoliopsida</taxon>
        <taxon>Nymphaeales</taxon>
        <taxon>Nymphaeaceae</taxon>
        <taxon>Nymphaea</taxon>
    </lineage>
</organism>
<reference evidence="1" key="1">
    <citation type="submission" date="2019-09" db="EMBL/GenBank/DDBJ databases">
        <authorList>
            <person name="Zhang L."/>
        </authorList>
    </citation>
    <scope>NUCLEOTIDE SEQUENCE</scope>
</reference>
<accession>A0A5K1EYM0</accession>
<name>A0A5K1EYM0_9MAGN</name>